<evidence type="ECO:0000259" key="1">
    <source>
        <dbReference type="Pfam" id="PF00535"/>
    </source>
</evidence>
<proteinExistence type="predicted"/>
<dbReference type="InterPro" id="IPR050834">
    <property type="entry name" value="Glycosyltransf_2"/>
</dbReference>
<dbReference type="EMBL" id="UOFM01000236">
    <property type="protein sequence ID" value="VAW77813.1"/>
    <property type="molecule type" value="Genomic_DNA"/>
</dbReference>
<gene>
    <name evidence="2" type="ORF">MNBD_GAMMA14-2190</name>
</gene>
<sequence>MGIESEQLVSVVIPTYNRADLIGRTINSALAQSWQDLEIIVVDDASTDDTRAVVQAIPDPRVRYVGLEKNSGPSTARNTGVEQAKGRFISFLDSDDEWRPEKTALQFTALARQTNPDNVVCYTQALIVQNDGTRLLPTREKRADESVGDYVICGRHGLIHTSSLMLSRALALANPFPVGQMIFEDWDLFLRLEEKGVQWLYLDEPLITWHNDAREGRLTSSKHDGSAWLDAHKHYLSKKAQQAFTLKGIVRPLMRARERKWYTLKSLVWAFPGSNMSIGEALKQAIKIFIPPDLIKRAKALSPGRSTRT</sequence>
<dbReference type="InterPro" id="IPR029044">
    <property type="entry name" value="Nucleotide-diphossugar_trans"/>
</dbReference>
<dbReference type="PANTHER" id="PTHR43685:SF11">
    <property type="entry name" value="GLYCOSYLTRANSFERASE TAGX-RELATED"/>
    <property type="match status" value="1"/>
</dbReference>
<protein>
    <recommendedName>
        <fullName evidence="1">Glycosyltransferase 2-like domain-containing protein</fullName>
    </recommendedName>
</protein>
<reference evidence="2" key="1">
    <citation type="submission" date="2018-06" db="EMBL/GenBank/DDBJ databases">
        <authorList>
            <person name="Zhirakovskaya E."/>
        </authorList>
    </citation>
    <scope>NUCLEOTIDE SEQUENCE</scope>
</reference>
<dbReference type="Pfam" id="PF00535">
    <property type="entry name" value="Glycos_transf_2"/>
    <property type="match status" value="1"/>
</dbReference>
<organism evidence="2">
    <name type="scientific">hydrothermal vent metagenome</name>
    <dbReference type="NCBI Taxonomy" id="652676"/>
    <lineage>
        <taxon>unclassified sequences</taxon>
        <taxon>metagenomes</taxon>
        <taxon>ecological metagenomes</taxon>
    </lineage>
</organism>
<dbReference type="SUPFAM" id="SSF53448">
    <property type="entry name" value="Nucleotide-diphospho-sugar transferases"/>
    <property type="match status" value="1"/>
</dbReference>
<dbReference type="AlphaFoldDB" id="A0A3B0YP00"/>
<dbReference type="CDD" id="cd00761">
    <property type="entry name" value="Glyco_tranf_GTA_type"/>
    <property type="match status" value="1"/>
</dbReference>
<dbReference type="PANTHER" id="PTHR43685">
    <property type="entry name" value="GLYCOSYLTRANSFERASE"/>
    <property type="match status" value="1"/>
</dbReference>
<dbReference type="Gene3D" id="3.90.550.10">
    <property type="entry name" value="Spore Coat Polysaccharide Biosynthesis Protein SpsA, Chain A"/>
    <property type="match status" value="1"/>
</dbReference>
<accession>A0A3B0YP00</accession>
<dbReference type="InterPro" id="IPR001173">
    <property type="entry name" value="Glyco_trans_2-like"/>
</dbReference>
<evidence type="ECO:0000313" key="2">
    <source>
        <dbReference type="EMBL" id="VAW77813.1"/>
    </source>
</evidence>
<feature type="domain" description="Glycosyltransferase 2-like" evidence="1">
    <location>
        <begin position="10"/>
        <end position="137"/>
    </location>
</feature>
<name>A0A3B0YP00_9ZZZZ</name>